<dbReference type="OrthoDB" id="9797779at2"/>
<reference evidence="1 2" key="1">
    <citation type="submission" date="2008-09" db="EMBL/GenBank/DDBJ databases">
        <authorList>
            <person name="Fulton L."/>
            <person name="Clifton S."/>
            <person name="Fulton B."/>
            <person name="Xu J."/>
            <person name="Minx P."/>
            <person name="Pepin K.H."/>
            <person name="Johnson M."/>
            <person name="Thiruvilangam P."/>
            <person name="Bhonagiri V."/>
            <person name="Nash W.E."/>
            <person name="Mardis E.R."/>
            <person name="Wilson R.K."/>
        </authorList>
    </citation>
    <scope>NUCLEOTIDE SEQUENCE [LARGE SCALE GENOMIC DNA]</scope>
    <source>
        <strain evidence="1 2">DSM 13275</strain>
    </source>
</reference>
<dbReference type="PANTHER" id="PTHR30087">
    <property type="entry name" value="INNER MEMBRANE PROTEIN"/>
    <property type="match status" value="1"/>
</dbReference>
<name>B6G0Z8_PEPHT</name>
<comment type="caution">
    <text evidence="1">The sequence shown here is derived from an EMBL/GenBank/DDBJ whole genome shotgun (WGS) entry which is preliminary data.</text>
</comment>
<organism evidence="1 2">
    <name type="scientific">Peptacetobacter hiranonis (strain DSM 13275 / JCM 10541 / KCTC 15199 / TO-931)</name>
    <name type="common">Clostridium hiranonis</name>
    <dbReference type="NCBI Taxonomy" id="500633"/>
    <lineage>
        <taxon>Bacteria</taxon>
        <taxon>Bacillati</taxon>
        <taxon>Bacillota</taxon>
        <taxon>Clostridia</taxon>
        <taxon>Peptostreptococcales</taxon>
        <taxon>Peptostreptococcaceae</taxon>
        <taxon>Peptacetobacter</taxon>
    </lineage>
</organism>
<evidence type="ECO:0000313" key="1">
    <source>
        <dbReference type="EMBL" id="EEA84573.1"/>
    </source>
</evidence>
<proteinExistence type="predicted"/>
<dbReference type="InterPro" id="IPR007553">
    <property type="entry name" value="2-thiour_desulf"/>
</dbReference>
<dbReference type="Proteomes" id="UP000003178">
    <property type="component" value="Unassembled WGS sequence"/>
</dbReference>
<dbReference type="RefSeq" id="WP_006440666.1">
    <property type="nucleotide sequence ID" value="NZ_DS995358.1"/>
</dbReference>
<dbReference type="Pfam" id="PF04463">
    <property type="entry name" value="2-thiour_desulf"/>
    <property type="match status" value="1"/>
</dbReference>
<accession>B6G0Z8</accession>
<sequence>MVVVSACLVGENCKYSGGNNRNEAVLSYLEGKEYITICPECTGGLSTPREPAEIIGGEGKDVIDGNCKVISRVGVDVTKEYMKGARISLEEAKKYDAELAILKEGSPSCGVNKIHNGEFKGIKKVGKGVTAALFEMNGIRAISEKDLEQKRQK</sequence>
<dbReference type="STRING" id="500633.CLOHIR_01804"/>
<dbReference type="AlphaFoldDB" id="B6G0Z8"/>
<dbReference type="eggNOG" id="COG1683">
    <property type="taxonomic scope" value="Bacteria"/>
</dbReference>
<dbReference type="EMBL" id="ABWP01000070">
    <property type="protein sequence ID" value="EEA84573.1"/>
    <property type="molecule type" value="Genomic_DNA"/>
</dbReference>
<keyword evidence="2" id="KW-1185">Reference proteome</keyword>
<dbReference type="HOGENOM" id="CLU_076318_1_1_9"/>
<dbReference type="PANTHER" id="PTHR30087:SF1">
    <property type="entry name" value="HYPOTHETICAL CYTOSOLIC PROTEIN"/>
    <property type="match status" value="1"/>
</dbReference>
<protein>
    <recommendedName>
        <fullName evidence="3">DUF523 domain-containing protein</fullName>
    </recommendedName>
</protein>
<evidence type="ECO:0008006" key="3">
    <source>
        <dbReference type="Google" id="ProtNLM"/>
    </source>
</evidence>
<gene>
    <name evidence="1" type="ORF">CLOHIR_01804</name>
</gene>
<reference evidence="1 2" key="2">
    <citation type="submission" date="2008-10" db="EMBL/GenBank/DDBJ databases">
        <title>Draft genome sequence of Clostridium hiranonis (DSM 13275).</title>
        <authorList>
            <person name="Sudarsanam P."/>
            <person name="Ley R."/>
            <person name="Guruge J."/>
            <person name="Turnbaugh P.J."/>
            <person name="Mahowald M."/>
            <person name="Liep D."/>
            <person name="Gordon J."/>
        </authorList>
    </citation>
    <scope>NUCLEOTIDE SEQUENCE [LARGE SCALE GENOMIC DNA]</scope>
    <source>
        <strain evidence="1 2">DSM 13275</strain>
    </source>
</reference>
<evidence type="ECO:0000313" key="2">
    <source>
        <dbReference type="Proteomes" id="UP000003178"/>
    </source>
</evidence>